<feature type="region of interest" description="Disordered" evidence="1">
    <location>
        <begin position="279"/>
        <end position="335"/>
    </location>
</feature>
<evidence type="ECO:0000256" key="1">
    <source>
        <dbReference type="SAM" id="MobiDB-lite"/>
    </source>
</evidence>
<organism evidence="2 3">
    <name type="scientific">Caenorhabditis tropicalis</name>
    <dbReference type="NCBI Taxonomy" id="1561998"/>
    <lineage>
        <taxon>Eukaryota</taxon>
        <taxon>Metazoa</taxon>
        <taxon>Ecdysozoa</taxon>
        <taxon>Nematoda</taxon>
        <taxon>Chromadorea</taxon>
        <taxon>Rhabditida</taxon>
        <taxon>Rhabditina</taxon>
        <taxon>Rhabditomorpha</taxon>
        <taxon>Rhabditoidea</taxon>
        <taxon>Rhabditidae</taxon>
        <taxon>Peloderinae</taxon>
        <taxon>Caenorhabditis</taxon>
    </lineage>
</organism>
<dbReference type="STRING" id="1561998.A0A1I7UUM5"/>
<name>A0A1I7UUM5_9PELO</name>
<proteinExistence type="predicted"/>
<keyword evidence="2" id="KW-1185">Reference proteome</keyword>
<feature type="compositionally biased region" description="Basic and acidic residues" evidence="1">
    <location>
        <begin position="107"/>
        <end position="133"/>
    </location>
</feature>
<dbReference type="Proteomes" id="UP000095282">
    <property type="component" value="Unplaced"/>
</dbReference>
<accession>A0A1I7UUM5</accession>
<dbReference type="WBParaSite" id="Csp11.Scaffold630.g19516.t1">
    <property type="protein sequence ID" value="Csp11.Scaffold630.g19516.t1"/>
    <property type="gene ID" value="Csp11.Scaffold630.g19516"/>
</dbReference>
<dbReference type="AlphaFoldDB" id="A0A1I7UUM5"/>
<reference evidence="3" key="1">
    <citation type="submission" date="2016-11" db="UniProtKB">
        <authorList>
            <consortium name="WormBaseParasite"/>
        </authorList>
    </citation>
    <scope>IDENTIFICATION</scope>
</reference>
<evidence type="ECO:0000313" key="3">
    <source>
        <dbReference type="WBParaSite" id="Csp11.Scaffold630.g19516.t1"/>
    </source>
</evidence>
<feature type="compositionally biased region" description="Polar residues" evidence="1">
    <location>
        <begin position="308"/>
        <end position="335"/>
    </location>
</feature>
<protein>
    <submittedName>
        <fullName evidence="3">Shugoshin_C domain-containing protein</fullName>
    </submittedName>
</protein>
<sequence>MKTPHFFKTSARFQILRVMEEISPDENRTIQVMEEKESASEEIPQASLQKESFTESSSLEIILLETPVHEDKVPRDELLELKTCEVKLSEAECLTAKPPEFGNSSETNKEFEKKVSTETPKIEEKKTPFSGREKKVRRRSSIGSVIANAFITPGTEDTMSPLEEPKRPIRPRRSVQIRQITPAPTVPRTVLQQIQPQRYSFDLGECVPIKSCLKQEKREVPIRAGTIPAQKSLTQRTANKVKNKYRKSRSFTELITPTRRRSQKLQFHRTCSIRVITPRPDYDPEAVSMPLSDDESEGLDPNRERLSTTELELTPNSQSQLAEIQNKKLFNSTQK</sequence>
<dbReference type="eggNOG" id="KOG1968">
    <property type="taxonomic scope" value="Eukaryota"/>
</dbReference>
<feature type="region of interest" description="Disordered" evidence="1">
    <location>
        <begin position="98"/>
        <end position="138"/>
    </location>
</feature>
<evidence type="ECO:0000313" key="2">
    <source>
        <dbReference type="Proteomes" id="UP000095282"/>
    </source>
</evidence>